<accession>A0ABU3Y1U6</accession>
<dbReference type="Pfam" id="PF01257">
    <property type="entry name" value="2Fe-2S_thioredx"/>
    <property type="match status" value="1"/>
</dbReference>
<reference evidence="1 2" key="1">
    <citation type="submission" date="2023-10" db="EMBL/GenBank/DDBJ databases">
        <title>Pseudomonas otitidis isolated from a paediatric patient with cystic fibrosis in Chile.</title>
        <authorList>
            <person name="Amsteins-Romero L."/>
            <person name="Opazo-Capurro A."/>
            <person name="Matus-Kohler M."/>
            <person name="Gonzalez-Rocha G."/>
        </authorList>
    </citation>
    <scope>NUCLEOTIDE SEQUENCE [LARGE SCALE GENOMIC DNA]</scope>
    <source>
        <strain evidence="1 2">P-714</strain>
    </source>
</reference>
<dbReference type="RefSeq" id="WP_317234924.1">
    <property type="nucleotide sequence ID" value="NZ_JAWJUL010000546.1"/>
</dbReference>
<dbReference type="Proteomes" id="UP001273935">
    <property type="component" value="Unassembled WGS sequence"/>
</dbReference>
<dbReference type="EMBL" id="JAWJUL010000546">
    <property type="protein sequence ID" value="MDV3444009.1"/>
    <property type="molecule type" value="Genomic_DNA"/>
</dbReference>
<evidence type="ECO:0000313" key="2">
    <source>
        <dbReference type="Proteomes" id="UP001273935"/>
    </source>
</evidence>
<sequence>RVSLRPVYCLGACACSPAAEVDGKVHARLTPERLHALNQRQVKRLIRHTAFLGSTGRALGAWAWRFRLRQR</sequence>
<evidence type="ECO:0000313" key="1">
    <source>
        <dbReference type="EMBL" id="MDV3444009.1"/>
    </source>
</evidence>
<dbReference type="SUPFAM" id="SSF52833">
    <property type="entry name" value="Thioredoxin-like"/>
    <property type="match status" value="1"/>
</dbReference>
<feature type="non-terminal residue" evidence="1">
    <location>
        <position position="71"/>
    </location>
</feature>
<name>A0ABU3Y1U6_9GAMM</name>
<feature type="non-terminal residue" evidence="1">
    <location>
        <position position="1"/>
    </location>
</feature>
<comment type="caution">
    <text evidence="1">The sequence shown here is derived from an EMBL/GenBank/DDBJ whole genome shotgun (WGS) entry which is preliminary data.</text>
</comment>
<keyword evidence="2" id="KW-1185">Reference proteome</keyword>
<organism evidence="1 2">
    <name type="scientific">Metapseudomonas otitidis</name>
    <dbReference type="NCBI Taxonomy" id="319939"/>
    <lineage>
        <taxon>Bacteria</taxon>
        <taxon>Pseudomonadati</taxon>
        <taxon>Pseudomonadota</taxon>
        <taxon>Gammaproteobacteria</taxon>
        <taxon>Pseudomonadales</taxon>
        <taxon>Pseudomonadaceae</taxon>
        <taxon>Metapseudomonas</taxon>
    </lineage>
</organism>
<dbReference type="Gene3D" id="3.40.30.10">
    <property type="entry name" value="Glutaredoxin"/>
    <property type="match status" value="1"/>
</dbReference>
<protein>
    <submittedName>
        <fullName evidence="1">NAD(P)H-dependent oxidoreductase subunit E</fullName>
    </submittedName>
</protein>
<proteinExistence type="predicted"/>
<gene>
    <name evidence="1" type="ORF">R0G64_32240</name>
</gene>
<dbReference type="InterPro" id="IPR036249">
    <property type="entry name" value="Thioredoxin-like_sf"/>
</dbReference>